<evidence type="ECO:0000313" key="5">
    <source>
        <dbReference type="EMBL" id="OAG75565.1"/>
    </source>
</evidence>
<comment type="caution">
    <text evidence="5">The sequence shown here is derived from an EMBL/GenBank/DDBJ whole genome shotgun (WGS) entry which is preliminary data.</text>
</comment>
<name>A0A177G874_9PROT</name>
<dbReference type="InterPro" id="IPR007657">
    <property type="entry name" value="Glycosyltransferase_61"/>
</dbReference>
<keyword evidence="1" id="KW-0328">Glycosyltransferase</keyword>
<dbReference type="InterPro" id="IPR049625">
    <property type="entry name" value="Glyco_transf_61_cat"/>
</dbReference>
<dbReference type="EMBL" id="LVHD01000037">
    <property type="protein sequence ID" value="OAG75565.1"/>
    <property type="molecule type" value="Genomic_DNA"/>
</dbReference>
<gene>
    <name evidence="5" type="ORF">Amal_03265</name>
</gene>
<dbReference type="PANTHER" id="PTHR20961">
    <property type="entry name" value="GLYCOSYLTRANSFERASE"/>
    <property type="match status" value="1"/>
</dbReference>
<keyword evidence="3" id="KW-0325">Glycoprotein</keyword>
<evidence type="ECO:0000256" key="2">
    <source>
        <dbReference type="ARBA" id="ARBA00022679"/>
    </source>
</evidence>
<evidence type="ECO:0000259" key="4">
    <source>
        <dbReference type="Pfam" id="PF04577"/>
    </source>
</evidence>
<organism evidence="5 6">
    <name type="scientific">Acetobacter malorum</name>
    <dbReference type="NCBI Taxonomy" id="178901"/>
    <lineage>
        <taxon>Bacteria</taxon>
        <taxon>Pseudomonadati</taxon>
        <taxon>Pseudomonadota</taxon>
        <taxon>Alphaproteobacteria</taxon>
        <taxon>Acetobacterales</taxon>
        <taxon>Acetobacteraceae</taxon>
        <taxon>Acetobacter</taxon>
    </lineage>
</organism>
<proteinExistence type="predicted"/>
<protein>
    <submittedName>
        <fullName evidence="5">Capsular Polysaccharide Biosynthesis Protein-Like Protein</fullName>
    </submittedName>
</protein>
<dbReference type="PATRIC" id="fig|178901.16.peg.3484"/>
<dbReference type="Proteomes" id="UP000077349">
    <property type="component" value="Unassembled WGS sequence"/>
</dbReference>
<reference evidence="5 6" key="1">
    <citation type="submission" date="2016-03" db="EMBL/GenBank/DDBJ databases">
        <title>Draft genome sequence of Acetobacter malorum CECT 7742, a strain isolated from strawberry vinegar.</title>
        <authorList>
            <person name="Sainz F."/>
            <person name="Mas A."/>
            <person name="Torija M.J."/>
        </authorList>
    </citation>
    <scope>NUCLEOTIDE SEQUENCE [LARGE SCALE GENOMIC DNA]</scope>
    <source>
        <strain evidence="5 6">CECT 7742</strain>
    </source>
</reference>
<evidence type="ECO:0000256" key="3">
    <source>
        <dbReference type="ARBA" id="ARBA00023180"/>
    </source>
</evidence>
<accession>A0A177G874</accession>
<evidence type="ECO:0000313" key="6">
    <source>
        <dbReference type="Proteomes" id="UP000077349"/>
    </source>
</evidence>
<sequence length="580" mass="66389">MHDKNISVTIVKSGVDIKKILCEFLKNVQCFEVDYNENLNFYPESDVLICSLELTHSHDIQEVIWRIKKYLEKYSVVIFCEPSSLSSKQLRQLGYKSVHTLFPENIMLDEINFDFLCNFGAENKIVSVADYGYDPSYHVKSIRLVPVENNSGIDYSSISNRPDLTINFPVFDMEVFVLSQFNAPKINLGSDLELVQYKILQPNASAGGMVLQNFKTPQEAGTVVYETSETNLKHIKEFVKSPMVLDDYSIKTSFIDKKLKEWCNLISFSYEKISIVRFDECTITGCGFLYSKKNPISKSDYLLPFLTPSIYQPIWKGLQNLHPSRSLDGPTIIAFNHLHGNYYHFLAECLQSAYLIYSELKKQGKKNINIVTCKLKGFSKEYFEMLFSCIPDLSIVELGEADYIHSSEVYYSPELLGFTTPQPCLVAERRQFRNFIMEKSNIKISSELEDIIYISRKDTKARRICNEDDLICALKNLDVKIVELTNTSVREQIKIFSNAQLVIGGHGAGISNSLFMRSGAVMLELIQASYQNVGPMRLAQSSGAQYMSMLFFEEGEGNSWYVDVEKVFHFIKQYKIRKGL</sequence>
<keyword evidence="2" id="KW-0808">Transferase</keyword>
<evidence type="ECO:0000256" key="1">
    <source>
        <dbReference type="ARBA" id="ARBA00022676"/>
    </source>
</evidence>
<dbReference type="GO" id="GO:0016757">
    <property type="term" value="F:glycosyltransferase activity"/>
    <property type="evidence" value="ECO:0007669"/>
    <property type="project" value="UniProtKB-KW"/>
</dbReference>
<feature type="domain" description="Glycosyltransferase 61 catalytic" evidence="4">
    <location>
        <begin position="342"/>
        <end position="522"/>
    </location>
</feature>
<dbReference type="Pfam" id="PF04577">
    <property type="entry name" value="Glyco_transf_61"/>
    <property type="match status" value="1"/>
</dbReference>
<dbReference type="AlphaFoldDB" id="A0A177G874"/>